<keyword evidence="2" id="KW-1185">Reference proteome</keyword>
<organism evidence="1 2">
    <name type="scientific">Melastoma candidum</name>
    <dbReference type="NCBI Taxonomy" id="119954"/>
    <lineage>
        <taxon>Eukaryota</taxon>
        <taxon>Viridiplantae</taxon>
        <taxon>Streptophyta</taxon>
        <taxon>Embryophyta</taxon>
        <taxon>Tracheophyta</taxon>
        <taxon>Spermatophyta</taxon>
        <taxon>Magnoliopsida</taxon>
        <taxon>eudicotyledons</taxon>
        <taxon>Gunneridae</taxon>
        <taxon>Pentapetalae</taxon>
        <taxon>rosids</taxon>
        <taxon>malvids</taxon>
        <taxon>Myrtales</taxon>
        <taxon>Melastomataceae</taxon>
        <taxon>Melastomatoideae</taxon>
        <taxon>Melastomateae</taxon>
        <taxon>Melastoma</taxon>
    </lineage>
</organism>
<evidence type="ECO:0000313" key="1">
    <source>
        <dbReference type="EMBL" id="KAI4324567.1"/>
    </source>
</evidence>
<gene>
    <name evidence="1" type="ORF">MLD38_030045</name>
</gene>
<proteinExistence type="predicted"/>
<name>A0ACB9MK53_9MYRT</name>
<comment type="caution">
    <text evidence="1">The sequence shown here is derived from an EMBL/GenBank/DDBJ whole genome shotgun (WGS) entry which is preliminary data.</text>
</comment>
<evidence type="ECO:0000313" key="2">
    <source>
        <dbReference type="Proteomes" id="UP001057402"/>
    </source>
</evidence>
<protein>
    <submittedName>
        <fullName evidence="1">Uncharacterized protein</fullName>
    </submittedName>
</protein>
<accession>A0ACB9MK53</accession>
<sequence length="307" mass="35483">MKDSTVKRMKDLLFVARAYFPSIAKLSSRKKFSQELKQNIQDFERILSDASKDSDLPPQIGARWKECKLQLTRRNRLEWTAIIIAVQTMPKGLHCLSMRLAVDYFTSSTNDIESPLAEKYLDPSLHHIVVFSKNVLASSVVVNSTVMNAKESGKLGFHVSTDKENYFSMKLWFFRNKYKAAVVQRYKSSCAWMSGLNLIDLERWRELKLSQTYQRFLRRALPGEAVSLYSTLLTFQNLIHPQDSSWPLSGLGHNYGLNAQVTRKAAVLHYNGAMKPWLDLGIPKYKDYWRKYLDRDDQILSDCNINP</sequence>
<dbReference type="Proteomes" id="UP001057402">
    <property type="component" value="Chromosome 9"/>
</dbReference>
<reference evidence="2" key="1">
    <citation type="journal article" date="2023" name="Front. Plant Sci.">
        <title>Chromosomal-level genome assembly of Melastoma candidum provides insights into trichome evolution.</title>
        <authorList>
            <person name="Zhong Y."/>
            <person name="Wu W."/>
            <person name="Sun C."/>
            <person name="Zou P."/>
            <person name="Liu Y."/>
            <person name="Dai S."/>
            <person name="Zhou R."/>
        </authorList>
    </citation>
    <scope>NUCLEOTIDE SEQUENCE [LARGE SCALE GENOMIC DNA]</scope>
</reference>
<dbReference type="EMBL" id="CM042888">
    <property type="protein sequence ID" value="KAI4324567.1"/>
    <property type="molecule type" value="Genomic_DNA"/>
</dbReference>